<organism evidence="2 3">
    <name type="scientific">Volvox africanus</name>
    <dbReference type="NCBI Taxonomy" id="51714"/>
    <lineage>
        <taxon>Eukaryota</taxon>
        <taxon>Viridiplantae</taxon>
        <taxon>Chlorophyta</taxon>
        <taxon>core chlorophytes</taxon>
        <taxon>Chlorophyceae</taxon>
        <taxon>CS clade</taxon>
        <taxon>Chlamydomonadales</taxon>
        <taxon>Volvocaceae</taxon>
        <taxon>Volvox</taxon>
    </lineage>
</organism>
<keyword evidence="3" id="KW-1185">Reference proteome</keyword>
<gene>
    <name evidence="2" type="ORF">VaNZ11_014620</name>
</gene>
<evidence type="ECO:0000313" key="2">
    <source>
        <dbReference type="EMBL" id="GLI69975.1"/>
    </source>
</evidence>
<dbReference type="Proteomes" id="UP001165090">
    <property type="component" value="Unassembled WGS sequence"/>
</dbReference>
<protein>
    <recommendedName>
        <fullName evidence="4">SMP domain-containing protein</fullName>
    </recommendedName>
</protein>
<accession>A0ABQ5SJ30</accession>
<proteinExistence type="predicted"/>
<feature type="region of interest" description="Disordered" evidence="1">
    <location>
        <begin position="161"/>
        <end position="190"/>
    </location>
</feature>
<feature type="non-terminal residue" evidence="2">
    <location>
        <position position="1"/>
    </location>
</feature>
<feature type="compositionally biased region" description="Basic and acidic residues" evidence="1">
    <location>
        <begin position="181"/>
        <end position="190"/>
    </location>
</feature>
<evidence type="ECO:0008006" key="4">
    <source>
        <dbReference type="Google" id="ProtNLM"/>
    </source>
</evidence>
<reference evidence="2 3" key="1">
    <citation type="journal article" date="2023" name="IScience">
        <title>Expanded male sex-determining region conserved during the evolution of homothallism in the green alga Volvox.</title>
        <authorList>
            <person name="Yamamoto K."/>
            <person name="Matsuzaki R."/>
            <person name="Mahakham W."/>
            <person name="Heman W."/>
            <person name="Sekimoto H."/>
            <person name="Kawachi M."/>
            <person name="Minakuchi Y."/>
            <person name="Toyoda A."/>
            <person name="Nozaki H."/>
        </authorList>
    </citation>
    <scope>NUCLEOTIDE SEQUENCE [LARGE SCALE GENOMIC DNA]</scope>
    <source>
        <strain evidence="2 3">NIES-4468</strain>
    </source>
</reference>
<name>A0ABQ5SJ30_9CHLO</name>
<dbReference type="EMBL" id="BSDZ01000089">
    <property type="protein sequence ID" value="GLI69975.1"/>
    <property type="molecule type" value="Genomic_DNA"/>
</dbReference>
<evidence type="ECO:0000256" key="1">
    <source>
        <dbReference type="SAM" id="MobiDB-lite"/>
    </source>
</evidence>
<comment type="caution">
    <text evidence="2">The sequence shown here is derived from an EMBL/GenBank/DDBJ whole genome shotgun (WGS) entry which is preliminary data.</text>
</comment>
<sequence length="190" mass="18535">SPGVACALEQAAQRLTSAFSGAGTASDPCGVAAAAAVSHDGGLAGARGADGGGGGERGDSGDGDVPNRAALLTQTASGRVAKVPSASLDLRPHTAAEISAAATEVARINPAEQKGPGLYFTGAEELPAALPGKVSPPQATAAARNPATMAAVYGNVHRTYAAGLTPPQPSLQSAAVASPGKEGRQDELFN</sequence>
<feature type="compositionally biased region" description="Gly residues" evidence="1">
    <location>
        <begin position="42"/>
        <end position="55"/>
    </location>
</feature>
<evidence type="ECO:0000313" key="3">
    <source>
        <dbReference type="Proteomes" id="UP001165090"/>
    </source>
</evidence>
<feature type="non-terminal residue" evidence="2">
    <location>
        <position position="190"/>
    </location>
</feature>
<feature type="region of interest" description="Disordered" evidence="1">
    <location>
        <begin position="41"/>
        <end position="67"/>
    </location>
</feature>